<dbReference type="RefSeq" id="WP_044840635.1">
    <property type="nucleotide sequence ID" value="NZ_CP059734.1"/>
</dbReference>
<gene>
    <name evidence="1" type="ORF">SG34_032385</name>
</gene>
<reference evidence="1 2" key="2">
    <citation type="journal article" date="2022" name="Mar. Drugs">
        <title>Bioassay-Guided Fractionation Leads to the Detection of Cholic Acid Generated by the Rare Thalassomonas sp.</title>
        <authorList>
            <person name="Pheiffer F."/>
            <person name="Schneider Y.K."/>
            <person name="Hansen E.H."/>
            <person name="Andersen J.H."/>
            <person name="Isaksson J."/>
            <person name="Busche T."/>
            <person name="R C."/>
            <person name="Kalinowski J."/>
            <person name="Zyl L.V."/>
            <person name="Trindade M."/>
        </authorList>
    </citation>
    <scope>NUCLEOTIDE SEQUENCE [LARGE SCALE GENOMIC DNA]</scope>
    <source>
        <strain evidence="1 2">XOM25</strain>
    </source>
</reference>
<dbReference type="Proteomes" id="UP000032352">
    <property type="component" value="Chromosome pTvir"/>
</dbReference>
<evidence type="ECO:0000313" key="2">
    <source>
        <dbReference type="Proteomes" id="UP000032352"/>
    </source>
</evidence>
<evidence type="ECO:0000313" key="1">
    <source>
        <dbReference type="EMBL" id="WDE08620.1"/>
    </source>
</evidence>
<organism evidence="1 2">
    <name type="scientific">Thalassomonas viridans</name>
    <dbReference type="NCBI Taxonomy" id="137584"/>
    <lineage>
        <taxon>Bacteria</taxon>
        <taxon>Pseudomonadati</taxon>
        <taxon>Pseudomonadota</taxon>
        <taxon>Gammaproteobacteria</taxon>
        <taxon>Alteromonadales</taxon>
        <taxon>Colwelliaceae</taxon>
        <taxon>Thalassomonas</taxon>
    </lineage>
</organism>
<proteinExistence type="predicted"/>
<dbReference type="KEGG" id="tvd:SG34_032385"/>
<dbReference type="AlphaFoldDB" id="A0AAE9Z8B7"/>
<dbReference type="EMBL" id="CP059734">
    <property type="protein sequence ID" value="WDE08620.1"/>
    <property type="molecule type" value="Genomic_DNA"/>
</dbReference>
<reference evidence="1 2" key="1">
    <citation type="journal article" date="2015" name="Genome Announc.">
        <title>Draft Genome Sequences of Marine Isolates of Thalassomonas viridans and Thalassomonas actiniarum.</title>
        <authorList>
            <person name="Olonade I."/>
            <person name="van Zyl L.J."/>
            <person name="Trindade M."/>
        </authorList>
    </citation>
    <scope>NUCLEOTIDE SEQUENCE [LARGE SCALE GENOMIC DNA]</scope>
    <source>
        <strain evidence="1 2">XOM25</strain>
    </source>
</reference>
<sequence>MDNEAANRLADKIIRHKLGRLPAPEDERNNEVIKHLAAIAMAEIKRLIALKEKKVTKRRKTLKVKHYLR</sequence>
<protein>
    <submittedName>
        <fullName evidence="1">Uncharacterized protein</fullName>
    </submittedName>
</protein>
<name>A0AAE9Z8B7_9GAMM</name>
<keyword evidence="2" id="KW-1185">Reference proteome</keyword>
<accession>A0AAE9Z8B7</accession>